<evidence type="ECO:0000313" key="3">
    <source>
        <dbReference type="EMBL" id="BAS98529.1"/>
    </source>
</evidence>
<evidence type="ECO:0000313" key="2">
    <source>
        <dbReference type="EMBL" id="BAS97981.1"/>
    </source>
</evidence>
<dbReference type="Proteomes" id="UP000059680">
    <property type="component" value="Chromosome 6"/>
</dbReference>
<reference evidence="4" key="1">
    <citation type="journal article" date="2005" name="Nature">
        <title>The map-based sequence of the rice genome.</title>
        <authorList>
            <consortium name="International rice genome sequencing project (IRGSP)"/>
            <person name="Matsumoto T."/>
            <person name="Wu J."/>
            <person name="Kanamori H."/>
            <person name="Katayose Y."/>
            <person name="Fujisawa M."/>
            <person name="Namiki N."/>
            <person name="Mizuno H."/>
            <person name="Yamamoto K."/>
            <person name="Antonio B.A."/>
            <person name="Baba T."/>
            <person name="Sakata K."/>
            <person name="Nagamura Y."/>
            <person name="Aoki H."/>
            <person name="Arikawa K."/>
            <person name="Arita K."/>
            <person name="Bito T."/>
            <person name="Chiden Y."/>
            <person name="Fujitsuka N."/>
            <person name="Fukunaka R."/>
            <person name="Hamada M."/>
            <person name="Harada C."/>
            <person name="Hayashi A."/>
            <person name="Hijishita S."/>
            <person name="Honda M."/>
            <person name="Hosokawa S."/>
            <person name="Ichikawa Y."/>
            <person name="Idonuma A."/>
            <person name="Iijima M."/>
            <person name="Ikeda M."/>
            <person name="Ikeno M."/>
            <person name="Ito K."/>
            <person name="Ito S."/>
            <person name="Ito T."/>
            <person name="Ito Y."/>
            <person name="Ito Y."/>
            <person name="Iwabuchi A."/>
            <person name="Kamiya K."/>
            <person name="Karasawa W."/>
            <person name="Kurita K."/>
            <person name="Katagiri S."/>
            <person name="Kikuta A."/>
            <person name="Kobayashi H."/>
            <person name="Kobayashi N."/>
            <person name="Machita K."/>
            <person name="Maehara T."/>
            <person name="Masukawa M."/>
            <person name="Mizubayashi T."/>
            <person name="Mukai Y."/>
            <person name="Nagasaki H."/>
            <person name="Nagata Y."/>
            <person name="Naito S."/>
            <person name="Nakashima M."/>
            <person name="Nakama Y."/>
            <person name="Nakamichi Y."/>
            <person name="Nakamura M."/>
            <person name="Meguro A."/>
            <person name="Negishi M."/>
            <person name="Ohta I."/>
            <person name="Ohta T."/>
            <person name="Okamoto M."/>
            <person name="Ono N."/>
            <person name="Saji S."/>
            <person name="Sakaguchi M."/>
            <person name="Sakai K."/>
            <person name="Shibata M."/>
            <person name="Shimokawa T."/>
            <person name="Song J."/>
            <person name="Takazaki Y."/>
            <person name="Terasawa K."/>
            <person name="Tsugane M."/>
            <person name="Tsuji K."/>
            <person name="Ueda S."/>
            <person name="Waki K."/>
            <person name="Yamagata H."/>
            <person name="Yamamoto M."/>
            <person name="Yamamoto S."/>
            <person name="Yamane H."/>
            <person name="Yoshiki S."/>
            <person name="Yoshihara R."/>
            <person name="Yukawa K."/>
            <person name="Zhong H."/>
            <person name="Yano M."/>
            <person name="Yuan Q."/>
            <person name="Ouyang S."/>
            <person name="Liu J."/>
            <person name="Jones K.M."/>
            <person name="Gansberger K."/>
            <person name="Moffat K."/>
            <person name="Hill J."/>
            <person name="Bera J."/>
            <person name="Fadrosh D."/>
            <person name="Jin S."/>
            <person name="Johri S."/>
            <person name="Kim M."/>
            <person name="Overton L."/>
            <person name="Reardon M."/>
            <person name="Tsitrin T."/>
            <person name="Vuong H."/>
            <person name="Weaver B."/>
            <person name="Ciecko A."/>
            <person name="Tallon L."/>
            <person name="Jackson J."/>
            <person name="Pai G."/>
            <person name="Aken S.V."/>
            <person name="Utterback T."/>
            <person name="Reidmuller S."/>
            <person name="Feldblyum T."/>
            <person name="Hsiao J."/>
            <person name="Zismann V."/>
            <person name="Iobst S."/>
            <person name="de Vazeille A.R."/>
            <person name="Buell C.R."/>
            <person name="Ying K."/>
            <person name="Li Y."/>
            <person name="Lu T."/>
            <person name="Huang Y."/>
            <person name="Zhao Q."/>
            <person name="Feng Q."/>
            <person name="Zhang L."/>
            <person name="Zhu J."/>
            <person name="Weng Q."/>
            <person name="Mu J."/>
            <person name="Lu Y."/>
            <person name="Fan D."/>
            <person name="Liu Y."/>
            <person name="Guan J."/>
            <person name="Zhang Y."/>
            <person name="Yu S."/>
            <person name="Liu X."/>
            <person name="Zhang Y."/>
            <person name="Hong G."/>
            <person name="Han B."/>
            <person name="Choisne N."/>
            <person name="Demange N."/>
            <person name="Orjeda G."/>
            <person name="Samain S."/>
            <person name="Cattolico L."/>
            <person name="Pelletier E."/>
            <person name="Couloux A."/>
            <person name="Segurens B."/>
            <person name="Wincker P."/>
            <person name="D'Hont A."/>
            <person name="Scarpelli C."/>
            <person name="Weissenbach J."/>
            <person name="Salanoubat M."/>
            <person name="Quetier F."/>
            <person name="Yu Y."/>
            <person name="Kim H.R."/>
            <person name="Rambo T."/>
            <person name="Currie J."/>
            <person name="Collura K."/>
            <person name="Luo M."/>
            <person name="Yang T."/>
            <person name="Ammiraju J.S.S."/>
            <person name="Engler F."/>
            <person name="Soderlund C."/>
            <person name="Wing R.A."/>
            <person name="Palmer L.E."/>
            <person name="de la Bastide M."/>
            <person name="Spiegel L."/>
            <person name="Nascimento L."/>
            <person name="Zutavern T."/>
            <person name="O'Shaughnessy A."/>
            <person name="Dike S."/>
            <person name="Dedhia N."/>
            <person name="Preston R."/>
            <person name="Balija V."/>
            <person name="McCombie W.R."/>
            <person name="Chow T."/>
            <person name="Chen H."/>
            <person name="Chung M."/>
            <person name="Chen C."/>
            <person name="Shaw J."/>
            <person name="Wu H."/>
            <person name="Hsiao K."/>
            <person name="Chao Y."/>
            <person name="Chu M."/>
            <person name="Cheng C."/>
            <person name="Hour A."/>
            <person name="Lee P."/>
            <person name="Lin S."/>
            <person name="Lin Y."/>
            <person name="Liou J."/>
            <person name="Liu S."/>
            <person name="Hsing Y."/>
            <person name="Raghuvanshi S."/>
            <person name="Mohanty A."/>
            <person name="Bharti A.K."/>
            <person name="Gaur A."/>
            <person name="Gupta V."/>
            <person name="Kumar D."/>
            <person name="Ravi V."/>
            <person name="Vij S."/>
            <person name="Kapur A."/>
            <person name="Khurana P."/>
            <person name="Khurana P."/>
            <person name="Khurana J.P."/>
            <person name="Tyagi A.K."/>
            <person name="Gaikwad K."/>
            <person name="Singh A."/>
            <person name="Dalal V."/>
            <person name="Srivastava S."/>
            <person name="Dixit A."/>
            <person name="Pal A.K."/>
            <person name="Ghazi I.A."/>
            <person name="Yadav M."/>
            <person name="Pandit A."/>
            <person name="Bhargava A."/>
            <person name="Sureshbabu K."/>
            <person name="Batra K."/>
            <person name="Sharma T.R."/>
            <person name="Mohapatra T."/>
            <person name="Singh N.K."/>
            <person name="Messing J."/>
            <person name="Nelson A.B."/>
            <person name="Fuks G."/>
            <person name="Kavchok S."/>
            <person name="Keizer G."/>
            <person name="Linton E."/>
            <person name="Llaca V."/>
            <person name="Song R."/>
            <person name="Tanyolac B."/>
            <person name="Young S."/>
            <person name="Ho-Il K."/>
            <person name="Hahn J.H."/>
            <person name="Sangsakoo G."/>
            <person name="Vanavichit A."/>
            <person name="de Mattos Luiz.A.T."/>
            <person name="Zimmer P.D."/>
            <person name="Malone G."/>
            <person name="Dellagostin O."/>
            <person name="de Oliveira A.C."/>
            <person name="Bevan M."/>
            <person name="Bancroft I."/>
            <person name="Minx P."/>
            <person name="Cordum H."/>
            <person name="Wilson R."/>
            <person name="Cheng Z."/>
            <person name="Jin W."/>
            <person name="Jiang J."/>
            <person name="Leong S.A."/>
            <person name="Iwama H."/>
            <person name="Gojobori T."/>
            <person name="Itoh T."/>
            <person name="Niimura Y."/>
            <person name="Fujii Y."/>
            <person name="Habara T."/>
            <person name="Sakai H."/>
            <person name="Sato Y."/>
            <person name="Wilson G."/>
            <person name="Kumar K."/>
            <person name="McCouch S."/>
            <person name="Juretic N."/>
            <person name="Hoen D."/>
            <person name="Wright S."/>
            <person name="Bruskiewich R."/>
            <person name="Bureau T."/>
            <person name="Miyao A."/>
            <person name="Hirochika H."/>
            <person name="Nishikawa T."/>
            <person name="Kadowaki K."/>
            <person name="Sugiura M."/>
            <person name="Burr B."/>
            <person name="Sasaki T."/>
        </authorList>
    </citation>
    <scope>NUCLEOTIDE SEQUENCE [LARGE SCALE GENOMIC DNA]</scope>
    <source>
        <strain evidence="4">cv. Nipponbare</strain>
    </source>
</reference>
<organism evidence="2 4">
    <name type="scientific">Oryza sativa subsp. japonica</name>
    <name type="common">Rice</name>
    <dbReference type="NCBI Taxonomy" id="39947"/>
    <lineage>
        <taxon>Eukaryota</taxon>
        <taxon>Viridiplantae</taxon>
        <taxon>Streptophyta</taxon>
        <taxon>Embryophyta</taxon>
        <taxon>Tracheophyta</taxon>
        <taxon>Spermatophyta</taxon>
        <taxon>Magnoliopsida</taxon>
        <taxon>Liliopsida</taxon>
        <taxon>Poales</taxon>
        <taxon>Poaceae</taxon>
        <taxon>BOP clade</taxon>
        <taxon>Oryzoideae</taxon>
        <taxon>Oryzeae</taxon>
        <taxon>Oryzinae</taxon>
        <taxon>Oryza</taxon>
        <taxon>Oryza sativa</taxon>
    </lineage>
</organism>
<dbReference type="AlphaFoldDB" id="A0A0P0WXE8"/>
<reference evidence="2" key="2">
    <citation type="journal article" date="2013" name="Plant Cell Physiol.">
        <title>Rice Annotation Project Database (RAP-DB): an integrative and interactive database for rice genomics.</title>
        <authorList>
            <person name="Sakai H."/>
            <person name="Lee S.S."/>
            <person name="Tanaka T."/>
            <person name="Numa H."/>
            <person name="Kim J."/>
            <person name="Kawahara Y."/>
            <person name="Wakimoto H."/>
            <person name="Yang C.C."/>
            <person name="Iwamoto M."/>
            <person name="Abe T."/>
            <person name="Yamada Y."/>
            <person name="Muto A."/>
            <person name="Inokuchi H."/>
            <person name="Ikemura T."/>
            <person name="Matsumoto T."/>
            <person name="Sasaki T."/>
            <person name="Itoh T."/>
        </authorList>
    </citation>
    <scope>NUCLEOTIDE SEQUENCE</scope>
</reference>
<dbReference type="PaxDb" id="39947-A0A0P0WXE8"/>
<dbReference type="Gramene" id="Os06t0514700-01">
    <property type="protein sequence ID" value="Os06t0514700-01"/>
    <property type="gene ID" value="Os06g0514700"/>
</dbReference>
<proteinExistence type="predicted"/>
<dbReference type="Gramene" id="Os06t0606100-01">
    <property type="protein sequence ID" value="Os06t0606100-01"/>
    <property type="gene ID" value="Os06g0606100"/>
</dbReference>
<name>A0A0P0WXE8_ORYSJ</name>
<accession>A0A0P0WXE8</accession>
<reference evidence="2 4" key="3">
    <citation type="journal article" date="2013" name="Rice">
        <title>Improvement of the Oryza sativa Nipponbare reference genome using next generation sequence and optical map data.</title>
        <authorList>
            <person name="Kawahara Y."/>
            <person name="de la Bastide M."/>
            <person name="Hamilton J.P."/>
            <person name="Kanamori H."/>
            <person name="McCombie W.R."/>
            <person name="Ouyang S."/>
            <person name="Schwartz D.C."/>
            <person name="Tanaka T."/>
            <person name="Wu J."/>
            <person name="Zhou S."/>
            <person name="Childs K.L."/>
            <person name="Davidson R.M."/>
            <person name="Lin H."/>
            <person name="Quesada-Ocampo L."/>
            <person name="Vaillancourt B."/>
            <person name="Sakai H."/>
            <person name="Lee S.S."/>
            <person name="Kim J."/>
            <person name="Numa H."/>
            <person name="Itoh T."/>
            <person name="Buell C.R."/>
            <person name="Matsumoto T."/>
        </authorList>
    </citation>
    <scope>NUCLEOTIDE SEQUENCE [LARGE SCALE GENOMIC DNA]</scope>
    <source>
        <strain evidence="4">cv. Nipponbare</strain>
    </source>
</reference>
<dbReference type="InParanoid" id="A0A0P0WXE8"/>
<feature type="region of interest" description="Disordered" evidence="1">
    <location>
        <begin position="21"/>
        <end position="72"/>
    </location>
</feature>
<dbReference type="EMBL" id="AP014962">
    <property type="protein sequence ID" value="BAS97981.1"/>
    <property type="molecule type" value="Genomic_DNA"/>
</dbReference>
<dbReference type="EMBL" id="AP014962">
    <property type="protein sequence ID" value="BAS98529.1"/>
    <property type="molecule type" value="Genomic_DNA"/>
</dbReference>
<evidence type="ECO:0000313" key="4">
    <source>
        <dbReference type="Proteomes" id="UP000059680"/>
    </source>
</evidence>
<protein>
    <submittedName>
        <fullName evidence="2">Os06g0514700 protein</fullName>
    </submittedName>
    <submittedName>
        <fullName evidence="3">Os06g0606100 protein</fullName>
    </submittedName>
</protein>
<evidence type="ECO:0000256" key="1">
    <source>
        <dbReference type="SAM" id="MobiDB-lite"/>
    </source>
</evidence>
<feature type="non-terminal residue" evidence="2">
    <location>
        <position position="1"/>
    </location>
</feature>
<gene>
    <name evidence="2" type="ordered locus">Os06g0514700</name>
    <name evidence="3" type="ordered locus">Os06g0606100</name>
    <name evidence="2" type="ORF">OSNPB_060514700</name>
    <name evidence="3" type="ORF">OSNPB_060606100</name>
</gene>
<sequence>RLAPRAAISPPSTAHRLLRQIHRRGARPPPPPRRAATSLLSPHPPRCRSRPRARPGGGVCRVEEEEEARASDLCVRRSRGRTTFDAVADEVS</sequence>
<reference evidence="2" key="4">
    <citation type="submission" date="2015-10" db="EMBL/GenBank/DDBJ databases">
        <authorList>
            <person name="Sakai H."/>
            <person name="Kawahara Y."/>
            <person name="Matsumoto T."/>
            <person name="Buell C.R."/>
            <person name="Itoh T."/>
        </authorList>
    </citation>
    <scope>NUCLEOTIDE SEQUENCE</scope>
</reference>
<keyword evidence="4" id="KW-1185">Reference proteome</keyword>